<gene>
    <name evidence="1" type="ORF">PsorP6_007164</name>
</gene>
<sequence>MQTQAARAHGLIVRGTNEDVYEVIRREHDPASKPVFEYDCSRGETFVASLERWPHSSALCPRWCRDHGPGRDDTRRGHVAAIVGGA</sequence>
<name>A0ACC0WBA0_9STRA</name>
<protein>
    <submittedName>
        <fullName evidence="1">Uncharacterized protein</fullName>
    </submittedName>
</protein>
<reference evidence="1 2" key="1">
    <citation type="journal article" date="2022" name="bioRxiv">
        <title>The genome of the oomycete Peronosclerospora sorghi, a cosmopolitan pathogen of maize and sorghum, is inflated with dispersed pseudogenes.</title>
        <authorList>
            <person name="Fletcher K."/>
            <person name="Martin F."/>
            <person name="Isakeit T."/>
            <person name="Cavanaugh K."/>
            <person name="Magill C."/>
            <person name="Michelmore R."/>
        </authorList>
    </citation>
    <scope>NUCLEOTIDE SEQUENCE [LARGE SCALE GENOMIC DNA]</scope>
    <source>
        <strain evidence="1">P6</strain>
    </source>
</reference>
<proteinExistence type="predicted"/>
<organism evidence="1 2">
    <name type="scientific">Peronosclerospora sorghi</name>
    <dbReference type="NCBI Taxonomy" id="230839"/>
    <lineage>
        <taxon>Eukaryota</taxon>
        <taxon>Sar</taxon>
        <taxon>Stramenopiles</taxon>
        <taxon>Oomycota</taxon>
        <taxon>Peronosporomycetes</taxon>
        <taxon>Peronosporales</taxon>
        <taxon>Peronosporaceae</taxon>
        <taxon>Peronosclerospora</taxon>
    </lineage>
</organism>
<dbReference type="Proteomes" id="UP001163321">
    <property type="component" value="Chromosome 3"/>
</dbReference>
<comment type="caution">
    <text evidence="1">The sequence shown here is derived from an EMBL/GenBank/DDBJ whole genome shotgun (WGS) entry which is preliminary data.</text>
</comment>
<keyword evidence="2" id="KW-1185">Reference proteome</keyword>
<evidence type="ECO:0000313" key="1">
    <source>
        <dbReference type="EMBL" id="KAI9915395.1"/>
    </source>
</evidence>
<dbReference type="EMBL" id="CM047582">
    <property type="protein sequence ID" value="KAI9915395.1"/>
    <property type="molecule type" value="Genomic_DNA"/>
</dbReference>
<evidence type="ECO:0000313" key="2">
    <source>
        <dbReference type="Proteomes" id="UP001163321"/>
    </source>
</evidence>
<accession>A0ACC0WBA0</accession>